<dbReference type="Proteomes" id="UP000033856">
    <property type="component" value="Unassembled WGS sequence"/>
</dbReference>
<reference evidence="1 2" key="1">
    <citation type="journal article" date="2015" name="Nature">
        <title>rRNA introns, odd ribosomes, and small enigmatic genomes across a large radiation of phyla.</title>
        <authorList>
            <person name="Brown C.T."/>
            <person name="Hug L.A."/>
            <person name="Thomas B.C."/>
            <person name="Sharon I."/>
            <person name="Castelle C.J."/>
            <person name="Singh A."/>
            <person name="Wilkins M.J."/>
            <person name="Williams K.H."/>
            <person name="Banfield J.F."/>
        </authorList>
    </citation>
    <scope>NUCLEOTIDE SEQUENCE [LARGE SCALE GENOMIC DNA]</scope>
</reference>
<comment type="caution">
    <text evidence="1">The sequence shown here is derived from an EMBL/GenBank/DDBJ whole genome shotgun (WGS) entry which is preliminary data.</text>
</comment>
<gene>
    <name evidence="1" type="ORF">UU83_C0024G0003</name>
</gene>
<proteinExistence type="predicted"/>
<evidence type="ECO:0000313" key="1">
    <source>
        <dbReference type="EMBL" id="KKS24478.1"/>
    </source>
</evidence>
<name>A0A0G1AGP4_9BACT</name>
<accession>A0A0G1AGP4</accession>
<dbReference type="SUPFAM" id="SSF53756">
    <property type="entry name" value="UDP-Glycosyltransferase/glycogen phosphorylase"/>
    <property type="match status" value="1"/>
</dbReference>
<sequence>MDSKNKENYKILFVISTYWQYENYIKTQALENIKDRVNFLVYPKLADLDFGVPADRIFFYSYPEKKDILHRHIFNINSWRLRKRDIVFWLRSLLFKPNQRRAYRILALPVIYNIVKFLFLKKTEDKKLFELIEKINPAIVLLPSHAFEGRTFEIIRIAKKMKIRSLMIIDNWDTLANKTIFTEKPDYLGVWSRQHIEHAVGVKGMPRERIFVLGVPRFKTYVKTETQNWPSPYPFRYALFVGIAEFFNELGALKKIDELIEKHKIGLKVIYRPNITQHTRNCPDVFFEYDFKHIILDTPAKLYYKRSASWDISKDSFNKIYYPDPNYYPKLLFNMEFMISPQTTMILEAALLGKKNYILAYDDGCHRFGPKFIFDNCIFLNGIERLPNVRMVRTLEDMEKIFISGDQLKQQVEPIDADYFVSKGATADYPMNLKKIISQIMTNLRN</sequence>
<dbReference type="AlphaFoldDB" id="A0A0G1AGP4"/>
<protein>
    <submittedName>
        <fullName evidence="1">Uncharacterized protein</fullName>
    </submittedName>
</protein>
<dbReference type="EMBL" id="LCCD01000024">
    <property type="protein sequence ID" value="KKS24478.1"/>
    <property type="molecule type" value="Genomic_DNA"/>
</dbReference>
<evidence type="ECO:0000313" key="2">
    <source>
        <dbReference type="Proteomes" id="UP000033856"/>
    </source>
</evidence>
<organism evidence="1 2">
    <name type="scientific">Candidatus Jorgensenbacteria bacterium GW2011_GWF2_41_8</name>
    <dbReference type="NCBI Taxonomy" id="1618667"/>
    <lineage>
        <taxon>Bacteria</taxon>
        <taxon>Candidatus Joergenseniibacteriota</taxon>
    </lineage>
</organism>